<name>A0A7K1GB11_9FLAO</name>
<gene>
    <name evidence="3" type="ORF">F1003_01465</name>
</gene>
<dbReference type="GO" id="GO:0016757">
    <property type="term" value="F:glycosyltransferase activity"/>
    <property type="evidence" value="ECO:0007669"/>
    <property type="project" value="InterPro"/>
</dbReference>
<organism evidence="3 4">
    <name type="scientific">Winogradskyella ouciana</name>
    <dbReference type="NCBI Taxonomy" id="2608631"/>
    <lineage>
        <taxon>Bacteria</taxon>
        <taxon>Pseudomonadati</taxon>
        <taxon>Bacteroidota</taxon>
        <taxon>Flavobacteriia</taxon>
        <taxon>Flavobacteriales</taxon>
        <taxon>Flavobacteriaceae</taxon>
        <taxon>Winogradskyella</taxon>
    </lineage>
</organism>
<dbReference type="AlphaFoldDB" id="A0A7K1GB11"/>
<evidence type="ECO:0000313" key="4">
    <source>
        <dbReference type="Proteomes" id="UP000447545"/>
    </source>
</evidence>
<evidence type="ECO:0000259" key="2">
    <source>
        <dbReference type="Pfam" id="PF13439"/>
    </source>
</evidence>
<dbReference type="EMBL" id="WJYA01000002">
    <property type="protein sequence ID" value="MTE25584.1"/>
    <property type="molecule type" value="Genomic_DNA"/>
</dbReference>
<feature type="domain" description="Glycosyl transferase family 1" evidence="1">
    <location>
        <begin position="189"/>
        <end position="359"/>
    </location>
</feature>
<dbReference type="SUPFAM" id="SSF53756">
    <property type="entry name" value="UDP-Glycosyltransferase/glycogen phosphorylase"/>
    <property type="match status" value="1"/>
</dbReference>
<accession>A0A7K1GB11</accession>
<proteinExistence type="predicted"/>
<dbReference type="Pfam" id="PF00534">
    <property type="entry name" value="Glycos_transf_1"/>
    <property type="match status" value="1"/>
</dbReference>
<dbReference type="Proteomes" id="UP000447545">
    <property type="component" value="Unassembled WGS sequence"/>
</dbReference>
<dbReference type="InterPro" id="IPR001296">
    <property type="entry name" value="Glyco_trans_1"/>
</dbReference>
<evidence type="ECO:0000259" key="1">
    <source>
        <dbReference type="Pfam" id="PF00534"/>
    </source>
</evidence>
<dbReference type="Pfam" id="PF13439">
    <property type="entry name" value="Glyco_transf_4"/>
    <property type="match status" value="1"/>
</dbReference>
<dbReference type="Gene3D" id="3.40.50.2000">
    <property type="entry name" value="Glycogen Phosphorylase B"/>
    <property type="match status" value="2"/>
</dbReference>
<dbReference type="RefSeq" id="WP_155087426.1">
    <property type="nucleotide sequence ID" value="NZ_WJYA01000002.1"/>
</dbReference>
<dbReference type="InterPro" id="IPR028098">
    <property type="entry name" value="Glyco_trans_4-like_N"/>
</dbReference>
<dbReference type="PANTHER" id="PTHR12526:SF630">
    <property type="entry name" value="GLYCOSYLTRANSFERASE"/>
    <property type="match status" value="1"/>
</dbReference>
<dbReference type="CDD" id="cd03811">
    <property type="entry name" value="GT4_GT28_WabH-like"/>
    <property type="match status" value="1"/>
</dbReference>
<sequence length="383" mass="43640">MAPKTKKNIAILSITLGSGGAEKVISLLLKELRKDYNVTLVLFHNTIHFPIPDGVTTKILSDNPPDRAFYLKFIDTFRYIIKYYRFVKRNEIDISISFLAFPNLINGIVSTFNKKVKTIISERGFPSDNVTSKLSFYISKLFYPVFYNRCTKLFSNSVHINNDLRDNFRVKIPMEVIYNPIELPEQTIDPSSLNTKTETLKAITAGTLNKRKNQIMIIRAIQNSSLDYNFTILGGGDLRDYLSEEIVKANLENSVNLVGRVKNVNEHLLSSQCFVLCSFTEGFPNALLEAMAIGLPCISSNCLSGPLELLNENEDISINDGEFYIGKYGLLVNNDDHIGLSKAMDYFHQNPQEREKYSKLSLERATQYNLENIYSKFKRFIES</sequence>
<keyword evidence="4" id="KW-1185">Reference proteome</keyword>
<evidence type="ECO:0000313" key="3">
    <source>
        <dbReference type="EMBL" id="MTE25584.1"/>
    </source>
</evidence>
<protein>
    <submittedName>
        <fullName evidence="3">Glycosyltransferase</fullName>
    </submittedName>
</protein>
<reference evidence="3 4" key="1">
    <citation type="submission" date="2019-11" db="EMBL/GenBank/DDBJ databases">
        <title>Winogradskyella ouciana sp. nov., isolated from the hadal seawater of the Mariana Trench.</title>
        <authorList>
            <person name="Liu R."/>
        </authorList>
    </citation>
    <scope>NUCLEOTIDE SEQUENCE [LARGE SCALE GENOMIC DNA]</scope>
    <source>
        <strain evidence="3 4">ZXX205</strain>
    </source>
</reference>
<dbReference type="PANTHER" id="PTHR12526">
    <property type="entry name" value="GLYCOSYLTRANSFERASE"/>
    <property type="match status" value="1"/>
</dbReference>
<feature type="domain" description="Glycosyltransferase subfamily 4-like N-terminal" evidence="2">
    <location>
        <begin position="19"/>
        <end position="183"/>
    </location>
</feature>
<keyword evidence="3" id="KW-0808">Transferase</keyword>
<comment type="caution">
    <text evidence="3">The sequence shown here is derived from an EMBL/GenBank/DDBJ whole genome shotgun (WGS) entry which is preliminary data.</text>
</comment>